<dbReference type="InterPro" id="IPR036397">
    <property type="entry name" value="RNaseH_sf"/>
</dbReference>
<keyword evidence="2" id="KW-1185">Reference proteome</keyword>
<dbReference type="OrthoDB" id="5854164at2759"/>
<protein>
    <recommendedName>
        <fullName evidence="3">Transposase Tc1-like domain-containing protein</fullName>
    </recommendedName>
</protein>
<evidence type="ECO:0000313" key="2">
    <source>
        <dbReference type="Proteomes" id="UP000270094"/>
    </source>
</evidence>
<name>A0A3P7J728_STRVU</name>
<accession>A0A3P7J728</accession>
<sequence length="309" mass="36085">MVVISVKSIMNMSSTTMSLVRYSNIIQPMFKEGKSISSIHRELQKLNSDVTYYQVRKFLQECHSRNLPARRKTYHPRSLAPYLSTIKEIIADTYKADSSATIAFILGRLRERNIFVSASQVRDIRKMLGFVRATTKYCHMIRDVNKEKRIDFCTRMIDSKEDFANCIFTDESTVQVDCCVKYCYVKKGDFYSRLRSKAKHPVKLHLWGGISMRGATELAIFPGEMRLNSQKYCEILERCFVRFNRSIYNGNFIMKCIQLRQQIKNVEQLRDAVLAFWKTLTPEVCARYVKGIQLRMVKVVDQNGRNIEE</sequence>
<dbReference type="Proteomes" id="UP000270094">
    <property type="component" value="Unassembled WGS sequence"/>
</dbReference>
<organism evidence="1 2">
    <name type="scientific">Strongylus vulgaris</name>
    <name type="common">Blood worm</name>
    <dbReference type="NCBI Taxonomy" id="40348"/>
    <lineage>
        <taxon>Eukaryota</taxon>
        <taxon>Metazoa</taxon>
        <taxon>Ecdysozoa</taxon>
        <taxon>Nematoda</taxon>
        <taxon>Chromadorea</taxon>
        <taxon>Rhabditida</taxon>
        <taxon>Rhabditina</taxon>
        <taxon>Rhabditomorpha</taxon>
        <taxon>Strongyloidea</taxon>
        <taxon>Strongylidae</taxon>
        <taxon>Strongylus</taxon>
    </lineage>
</organism>
<dbReference type="PANTHER" id="PTHR23022:SF135">
    <property type="entry name" value="SI:DKEY-77F5.3"/>
    <property type="match status" value="1"/>
</dbReference>
<reference evidence="1 2" key="1">
    <citation type="submission" date="2018-11" db="EMBL/GenBank/DDBJ databases">
        <authorList>
            <consortium name="Pathogen Informatics"/>
        </authorList>
    </citation>
    <scope>NUCLEOTIDE SEQUENCE [LARGE SCALE GENOMIC DNA]</scope>
</reference>
<evidence type="ECO:0008006" key="3">
    <source>
        <dbReference type="Google" id="ProtNLM"/>
    </source>
</evidence>
<dbReference type="GO" id="GO:0003676">
    <property type="term" value="F:nucleic acid binding"/>
    <property type="evidence" value="ECO:0007669"/>
    <property type="project" value="InterPro"/>
</dbReference>
<proteinExistence type="predicted"/>
<dbReference type="InterPro" id="IPR052338">
    <property type="entry name" value="Transposase_5"/>
</dbReference>
<dbReference type="AlphaFoldDB" id="A0A3P7J728"/>
<evidence type="ECO:0000313" key="1">
    <source>
        <dbReference type="EMBL" id="VDM81260.1"/>
    </source>
</evidence>
<dbReference type="Gene3D" id="3.30.420.10">
    <property type="entry name" value="Ribonuclease H-like superfamily/Ribonuclease H"/>
    <property type="match status" value="2"/>
</dbReference>
<dbReference type="EMBL" id="UYYB01112070">
    <property type="protein sequence ID" value="VDM81260.1"/>
    <property type="molecule type" value="Genomic_DNA"/>
</dbReference>
<dbReference type="PANTHER" id="PTHR23022">
    <property type="entry name" value="TRANSPOSABLE ELEMENT-RELATED"/>
    <property type="match status" value="1"/>
</dbReference>
<gene>
    <name evidence="1" type="ORF">SVUK_LOCUS16258</name>
</gene>